<gene>
    <name evidence="5" type="ORF">FG385_21460</name>
</gene>
<dbReference type="FunFam" id="3.40.50.720:FF:000084">
    <property type="entry name" value="Short-chain dehydrogenase reductase"/>
    <property type="match status" value="1"/>
</dbReference>
<dbReference type="RefSeq" id="WP_139098550.1">
    <property type="nucleotide sequence ID" value="NZ_VDFW01000019.1"/>
</dbReference>
<evidence type="ECO:0000256" key="2">
    <source>
        <dbReference type="ARBA" id="ARBA00023002"/>
    </source>
</evidence>
<dbReference type="Pfam" id="PF13561">
    <property type="entry name" value="adh_short_C2"/>
    <property type="match status" value="1"/>
</dbReference>
<dbReference type="Gene3D" id="3.40.50.720">
    <property type="entry name" value="NAD(P)-binding Rossmann-like Domain"/>
    <property type="match status" value="1"/>
</dbReference>
<keyword evidence="2" id="KW-0560">Oxidoreductase</keyword>
<dbReference type="GO" id="GO:0016491">
    <property type="term" value="F:oxidoreductase activity"/>
    <property type="evidence" value="ECO:0007669"/>
    <property type="project" value="UniProtKB-KW"/>
</dbReference>
<dbReference type="InterPro" id="IPR002347">
    <property type="entry name" value="SDR_fam"/>
</dbReference>
<evidence type="ECO:0000256" key="3">
    <source>
        <dbReference type="RuleBase" id="RU000363"/>
    </source>
</evidence>
<feature type="region of interest" description="Disordered" evidence="4">
    <location>
        <begin position="186"/>
        <end position="236"/>
    </location>
</feature>
<dbReference type="Proteomes" id="UP000305546">
    <property type="component" value="Unassembled WGS sequence"/>
</dbReference>
<dbReference type="PANTHER" id="PTHR43669:SF8">
    <property type="entry name" value="SHORT-CHAIN TYPE DEHYDROGENASE_REDUCTASE-RELATED"/>
    <property type="match status" value="1"/>
</dbReference>
<dbReference type="PANTHER" id="PTHR43669">
    <property type="entry name" value="5-KETO-D-GLUCONATE 5-REDUCTASE"/>
    <property type="match status" value="1"/>
</dbReference>
<dbReference type="Pfam" id="PF00106">
    <property type="entry name" value="adh_short"/>
    <property type="match status" value="1"/>
</dbReference>
<protein>
    <submittedName>
        <fullName evidence="5">SDR family oxidoreductase</fullName>
    </submittedName>
</protein>
<dbReference type="InterPro" id="IPR036291">
    <property type="entry name" value="NAD(P)-bd_dom_sf"/>
</dbReference>
<keyword evidence="6" id="KW-1185">Reference proteome</keyword>
<evidence type="ECO:0000256" key="4">
    <source>
        <dbReference type="SAM" id="MobiDB-lite"/>
    </source>
</evidence>
<dbReference type="PRINTS" id="PR00080">
    <property type="entry name" value="SDRFAMILY"/>
</dbReference>
<sequence length="307" mass="31968">MEISLEGKVAVVTGAGPNIGSGISLALARYGAKVACNDLDAEAAQRSVERVERNGGTAIAIPGDVTDERQVLSYLDKVIDTFGQIDILVNNAAVLGGRGVLDESAEFFSRAVQVAAMGNFLNTKHAGRHMAERGIRGSIVAISSSNGWSGTAGVIAYAFHKGGVNNFVRAAAMDLAPYGIRVNSFTPTAPTPDNPDLIAEQGPGGVLDRPRSGGLGGPTGDEPWRRPARWSGDRMPLVPMGTTGTPTDIGHCVAWMCSDYARLITGCDFVVDGGARAKNFAYAPAAPADLAGPLPVIPLEQVPHPTH</sequence>
<organism evidence="5 6">
    <name type="scientific">Amycolatopsis alkalitolerans</name>
    <dbReference type="NCBI Taxonomy" id="2547244"/>
    <lineage>
        <taxon>Bacteria</taxon>
        <taxon>Bacillati</taxon>
        <taxon>Actinomycetota</taxon>
        <taxon>Actinomycetes</taxon>
        <taxon>Pseudonocardiales</taxon>
        <taxon>Pseudonocardiaceae</taxon>
        <taxon>Amycolatopsis</taxon>
    </lineage>
</organism>
<dbReference type="SUPFAM" id="SSF51735">
    <property type="entry name" value="NAD(P)-binding Rossmann-fold domains"/>
    <property type="match status" value="1"/>
</dbReference>
<evidence type="ECO:0000313" key="5">
    <source>
        <dbReference type="EMBL" id="TNC23593.1"/>
    </source>
</evidence>
<comment type="similarity">
    <text evidence="1 3">Belongs to the short-chain dehydrogenases/reductases (SDR) family.</text>
</comment>
<dbReference type="PRINTS" id="PR00081">
    <property type="entry name" value="GDHRDH"/>
</dbReference>
<name>A0A5C4LW30_9PSEU</name>
<dbReference type="OrthoDB" id="286404at2"/>
<dbReference type="EMBL" id="VDFW01000019">
    <property type="protein sequence ID" value="TNC23593.1"/>
    <property type="molecule type" value="Genomic_DNA"/>
</dbReference>
<dbReference type="AlphaFoldDB" id="A0A5C4LW30"/>
<evidence type="ECO:0000313" key="6">
    <source>
        <dbReference type="Proteomes" id="UP000305546"/>
    </source>
</evidence>
<comment type="caution">
    <text evidence="5">The sequence shown here is derived from an EMBL/GenBank/DDBJ whole genome shotgun (WGS) entry which is preliminary data.</text>
</comment>
<proteinExistence type="inferred from homology"/>
<reference evidence="5 6" key="1">
    <citation type="submission" date="2019-06" db="EMBL/GenBank/DDBJ databases">
        <title>Amycolatopsis alkalitolerans sp. nov., isolated from Gastrodia elata Blume.</title>
        <authorList>
            <person name="Narsing Rao M.P."/>
            <person name="Li W.J."/>
        </authorList>
    </citation>
    <scope>NUCLEOTIDE SEQUENCE [LARGE SCALE GENOMIC DNA]</scope>
    <source>
        <strain evidence="5 6">SYSUP0005</strain>
    </source>
</reference>
<evidence type="ECO:0000256" key="1">
    <source>
        <dbReference type="ARBA" id="ARBA00006484"/>
    </source>
</evidence>
<accession>A0A5C4LW30</accession>